<dbReference type="AlphaFoldDB" id="A0A1F6BZ16"/>
<feature type="transmembrane region" description="Helical" evidence="9">
    <location>
        <begin position="189"/>
        <end position="209"/>
    </location>
</feature>
<evidence type="ECO:0000256" key="7">
    <source>
        <dbReference type="ARBA" id="ARBA00023136"/>
    </source>
</evidence>
<dbReference type="InterPro" id="IPR001992">
    <property type="entry name" value="T2SS_GspF/T4SS_PilC_CS"/>
</dbReference>
<keyword evidence="5 8" id="KW-0812">Transmembrane</keyword>
<dbReference type="Proteomes" id="UP000176996">
    <property type="component" value="Unassembled WGS sequence"/>
</dbReference>
<organism evidence="11 12">
    <name type="scientific">Candidatus Jorgensenbacteria bacterium RIFCSPLOWO2_01_FULL_45_25b</name>
    <dbReference type="NCBI Taxonomy" id="1798471"/>
    <lineage>
        <taxon>Bacteria</taxon>
        <taxon>Candidatus Joergenseniibacteriota</taxon>
    </lineage>
</organism>
<name>A0A1F6BZ16_9BACT</name>
<dbReference type="PANTHER" id="PTHR30012">
    <property type="entry name" value="GENERAL SECRETION PATHWAY PROTEIN"/>
    <property type="match status" value="1"/>
</dbReference>
<dbReference type="Pfam" id="PF00482">
    <property type="entry name" value="T2SSF"/>
    <property type="match status" value="2"/>
</dbReference>
<feature type="domain" description="Type II secretion system protein GspF" evidence="10">
    <location>
        <begin position="14"/>
        <end position="137"/>
    </location>
</feature>
<accession>A0A1F6BZ16</accession>
<dbReference type="PANTHER" id="PTHR30012:SF0">
    <property type="entry name" value="TYPE II SECRETION SYSTEM PROTEIN F-RELATED"/>
    <property type="match status" value="1"/>
</dbReference>
<feature type="transmembrane region" description="Helical" evidence="9">
    <location>
        <begin position="156"/>
        <end position="182"/>
    </location>
</feature>
<keyword evidence="6 9" id="KW-1133">Transmembrane helix</keyword>
<evidence type="ECO:0000256" key="3">
    <source>
        <dbReference type="ARBA" id="ARBA00022448"/>
    </source>
</evidence>
<evidence type="ECO:0000259" key="10">
    <source>
        <dbReference type="Pfam" id="PF00482"/>
    </source>
</evidence>
<keyword evidence="7 9" id="KW-0472">Membrane</keyword>
<dbReference type="InterPro" id="IPR018076">
    <property type="entry name" value="T2SS_GspF_dom"/>
</dbReference>
<comment type="caution">
    <text evidence="11">The sequence shown here is derived from an EMBL/GenBank/DDBJ whole genome shotgun (WGS) entry which is preliminary data.</text>
</comment>
<evidence type="ECO:0000256" key="8">
    <source>
        <dbReference type="RuleBase" id="RU003923"/>
    </source>
</evidence>
<protein>
    <recommendedName>
        <fullName evidence="10">Type II secretion system protein GspF domain-containing protein</fullName>
    </recommendedName>
</protein>
<keyword evidence="3 8" id="KW-0813">Transport</keyword>
<evidence type="ECO:0000256" key="1">
    <source>
        <dbReference type="ARBA" id="ARBA00004651"/>
    </source>
</evidence>
<feature type="transmembrane region" description="Helical" evidence="9">
    <location>
        <begin position="321"/>
        <end position="342"/>
    </location>
</feature>
<dbReference type="EMBL" id="MFKK01000008">
    <property type="protein sequence ID" value="OGG42068.1"/>
    <property type="molecule type" value="Genomic_DNA"/>
</dbReference>
<dbReference type="GO" id="GO:0009306">
    <property type="term" value="P:protein secretion"/>
    <property type="evidence" value="ECO:0007669"/>
    <property type="project" value="InterPro"/>
</dbReference>
<comment type="similarity">
    <text evidence="2 8">Belongs to the GSP F family.</text>
</comment>
<feature type="domain" description="Type II secretion system protein GspF" evidence="10">
    <location>
        <begin position="217"/>
        <end position="340"/>
    </location>
</feature>
<evidence type="ECO:0000256" key="6">
    <source>
        <dbReference type="ARBA" id="ARBA00022989"/>
    </source>
</evidence>
<feature type="transmembrane region" description="Helical" evidence="9">
    <location>
        <begin position="221"/>
        <end position="242"/>
    </location>
</feature>
<keyword evidence="4" id="KW-1003">Cell membrane</keyword>
<comment type="subcellular location">
    <subcellularLocation>
        <location evidence="1 8">Cell membrane</location>
        <topology evidence="1 8">Multi-pass membrane protein</topology>
    </subcellularLocation>
</comment>
<dbReference type="Gene3D" id="1.20.81.30">
    <property type="entry name" value="Type II secretion system (T2SS), domain F"/>
    <property type="match status" value="2"/>
</dbReference>
<dbReference type="InterPro" id="IPR003004">
    <property type="entry name" value="GspF/PilC"/>
</dbReference>
<evidence type="ECO:0000256" key="2">
    <source>
        <dbReference type="ARBA" id="ARBA00005745"/>
    </source>
</evidence>
<evidence type="ECO:0000256" key="9">
    <source>
        <dbReference type="SAM" id="Phobius"/>
    </source>
</evidence>
<evidence type="ECO:0000256" key="4">
    <source>
        <dbReference type="ARBA" id="ARBA00022475"/>
    </source>
</evidence>
<proteinExistence type="inferred from homology"/>
<evidence type="ECO:0000313" key="11">
    <source>
        <dbReference type="EMBL" id="OGG42068.1"/>
    </source>
</evidence>
<evidence type="ECO:0000313" key="12">
    <source>
        <dbReference type="Proteomes" id="UP000176996"/>
    </source>
</evidence>
<dbReference type="PROSITE" id="PS00874">
    <property type="entry name" value="T2SP_F"/>
    <property type="match status" value="1"/>
</dbReference>
<sequence>MLFLSVPVQEKINFARHLHLTVKSGLALVDGLKLVEKQTSSGSLRKIISRLVADLNSGKFLSEGLSRYRSVFGDFFISIVQVGEKSGKLSENLLHLSLELRKKKELQSKIVGALVYPIIIFVATIGITIFLVFFILPKILPVLQDLHVALPLSTRILIFIVNMSTQFGLYILGGGIILLICVRALFQFSFVRFFFHRIVLYIPIVSGLTRRVTLVDFSRSFGLLLQSGVSIVDALTISAGTIRNLYYRQLILFSVEHVRKGEQVADYFAKHQYLFPIMFSNLLKIGESTGHLESNLFYLSEYYEGEVDDSVRGLTAIMEPLLLLFMGLMVGFVAISIILPIYKISQPAV</sequence>
<dbReference type="STRING" id="1798471.A3A21_03515"/>
<feature type="transmembrane region" description="Helical" evidence="9">
    <location>
        <begin position="110"/>
        <end position="136"/>
    </location>
</feature>
<gene>
    <name evidence="11" type="ORF">A3A21_03515</name>
</gene>
<dbReference type="GO" id="GO:0005886">
    <property type="term" value="C:plasma membrane"/>
    <property type="evidence" value="ECO:0007669"/>
    <property type="project" value="UniProtKB-SubCell"/>
</dbReference>
<dbReference type="PRINTS" id="PR00812">
    <property type="entry name" value="BCTERIALGSPF"/>
</dbReference>
<reference evidence="11 12" key="1">
    <citation type="journal article" date="2016" name="Nat. Commun.">
        <title>Thousands of microbial genomes shed light on interconnected biogeochemical processes in an aquifer system.</title>
        <authorList>
            <person name="Anantharaman K."/>
            <person name="Brown C.T."/>
            <person name="Hug L.A."/>
            <person name="Sharon I."/>
            <person name="Castelle C.J."/>
            <person name="Probst A.J."/>
            <person name="Thomas B.C."/>
            <person name="Singh A."/>
            <person name="Wilkins M.J."/>
            <person name="Karaoz U."/>
            <person name="Brodie E.L."/>
            <person name="Williams K.H."/>
            <person name="Hubbard S.S."/>
            <person name="Banfield J.F."/>
        </authorList>
    </citation>
    <scope>NUCLEOTIDE SEQUENCE [LARGE SCALE GENOMIC DNA]</scope>
</reference>
<dbReference type="InterPro" id="IPR042094">
    <property type="entry name" value="T2SS_GspF_sf"/>
</dbReference>
<evidence type="ECO:0000256" key="5">
    <source>
        <dbReference type="ARBA" id="ARBA00022692"/>
    </source>
</evidence>